<accession>A0A8B8M634</accession>
<dbReference type="InterPro" id="IPR030184">
    <property type="entry name" value="WAT1-related"/>
</dbReference>
<evidence type="ECO:0000256" key="5">
    <source>
        <dbReference type="ARBA" id="ARBA00023136"/>
    </source>
</evidence>
<gene>
    <name evidence="9" type="primary">LOC113870214</name>
</gene>
<feature type="transmembrane region" description="Helical" evidence="6">
    <location>
        <begin position="257"/>
        <end position="277"/>
    </location>
</feature>
<name>A0A8B8M634_ABRPR</name>
<comment type="subcellular location">
    <subcellularLocation>
        <location evidence="1 6">Membrane</location>
        <topology evidence="1 6">Multi-pass membrane protein</topology>
    </subcellularLocation>
</comment>
<dbReference type="PANTHER" id="PTHR31218">
    <property type="entry name" value="WAT1-RELATED PROTEIN"/>
    <property type="match status" value="1"/>
</dbReference>
<feature type="domain" description="EamA" evidence="7">
    <location>
        <begin position="57"/>
        <end position="194"/>
    </location>
</feature>
<feature type="transmembrane region" description="Helical" evidence="6">
    <location>
        <begin position="79"/>
        <end position="104"/>
    </location>
</feature>
<dbReference type="KEGG" id="aprc:113870214"/>
<evidence type="ECO:0000256" key="3">
    <source>
        <dbReference type="ARBA" id="ARBA00022692"/>
    </source>
</evidence>
<feature type="transmembrane region" description="Helical" evidence="6">
    <location>
        <begin position="147"/>
        <end position="166"/>
    </location>
</feature>
<keyword evidence="5 6" id="KW-0472">Membrane</keyword>
<dbReference type="GO" id="GO:0022857">
    <property type="term" value="F:transmembrane transporter activity"/>
    <property type="evidence" value="ECO:0007669"/>
    <property type="project" value="InterPro"/>
</dbReference>
<feature type="transmembrane region" description="Helical" evidence="6">
    <location>
        <begin position="178"/>
        <end position="203"/>
    </location>
</feature>
<sequence length="392" mass="42338">MQACICLEGKLKNHREKRLVDTPTSRRLAWLENGIKDLLERQMQEQIMEDIAIIGGLIGVQFVYAGNAVLMGYSMSLGFSSLTIIVFTSLATFLILFPIAFCFERSKWPKNCSLKLIMQISFLSFGGLAFQYTFLKGINLTSPAMGTAMPNLAPGFIFIIAWTFGLEKVNLRNKVSKVKILGTLLCVLGALTMSVMQSLSAPATKKDATVQLSRTPSGFTFDIHKIMGCVYLMVSVLILSSSVVMQAFALGNFPAPMSLGAITSLFGALITAFVQLLGDREPKLGSALLSYGNLICCSVLAGAVSGMCLSFNGWALKKRGPVFVSMFNPIGTVCSVIFSVVTTGDTINIGSLVGMLLMFTGLYSVLWAKGKEGHADGDGLESEFDAERPLLC</sequence>
<feature type="transmembrane region" description="Helical" evidence="6">
    <location>
        <begin position="347"/>
        <end position="366"/>
    </location>
</feature>
<keyword evidence="8" id="KW-1185">Reference proteome</keyword>
<dbReference type="AlphaFoldDB" id="A0A8B8M634"/>
<dbReference type="InterPro" id="IPR037185">
    <property type="entry name" value="EmrE-like"/>
</dbReference>
<proteinExistence type="inferred from homology"/>
<dbReference type="GO" id="GO:0016020">
    <property type="term" value="C:membrane"/>
    <property type="evidence" value="ECO:0007669"/>
    <property type="project" value="UniProtKB-SubCell"/>
</dbReference>
<dbReference type="InterPro" id="IPR000620">
    <property type="entry name" value="EamA_dom"/>
</dbReference>
<evidence type="ECO:0000256" key="2">
    <source>
        <dbReference type="ARBA" id="ARBA00007635"/>
    </source>
</evidence>
<dbReference type="Pfam" id="PF00892">
    <property type="entry name" value="EamA"/>
    <property type="match status" value="2"/>
</dbReference>
<protein>
    <recommendedName>
        <fullName evidence="6">WAT1-related protein</fullName>
    </recommendedName>
</protein>
<evidence type="ECO:0000313" key="9">
    <source>
        <dbReference type="RefSeq" id="XP_027362609.1"/>
    </source>
</evidence>
<dbReference type="GeneID" id="113870214"/>
<reference evidence="9" key="2">
    <citation type="submission" date="2025-08" db="UniProtKB">
        <authorList>
            <consortium name="RefSeq"/>
        </authorList>
    </citation>
    <scope>IDENTIFICATION</scope>
    <source>
        <tissue evidence="9">Young leaves</tissue>
    </source>
</reference>
<evidence type="ECO:0000259" key="7">
    <source>
        <dbReference type="Pfam" id="PF00892"/>
    </source>
</evidence>
<comment type="similarity">
    <text evidence="2 6">Belongs to the drug/metabolite transporter (DMT) superfamily. Plant drug/metabolite exporter (P-DME) (TC 2.A.7.4) family.</text>
</comment>
<organism evidence="8 9">
    <name type="scientific">Abrus precatorius</name>
    <name type="common">Indian licorice</name>
    <name type="synonym">Glycine abrus</name>
    <dbReference type="NCBI Taxonomy" id="3816"/>
    <lineage>
        <taxon>Eukaryota</taxon>
        <taxon>Viridiplantae</taxon>
        <taxon>Streptophyta</taxon>
        <taxon>Embryophyta</taxon>
        <taxon>Tracheophyta</taxon>
        <taxon>Spermatophyta</taxon>
        <taxon>Magnoliopsida</taxon>
        <taxon>eudicotyledons</taxon>
        <taxon>Gunneridae</taxon>
        <taxon>Pentapetalae</taxon>
        <taxon>rosids</taxon>
        <taxon>fabids</taxon>
        <taxon>Fabales</taxon>
        <taxon>Fabaceae</taxon>
        <taxon>Papilionoideae</taxon>
        <taxon>50 kb inversion clade</taxon>
        <taxon>NPAAA clade</taxon>
        <taxon>indigoferoid/millettioid clade</taxon>
        <taxon>Abreae</taxon>
        <taxon>Abrus</taxon>
    </lineage>
</organism>
<keyword evidence="3 6" id="KW-0812">Transmembrane</keyword>
<feature type="transmembrane region" description="Helical" evidence="6">
    <location>
        <begin position="51"/>
        <end position="73"/>
    </location>
</feature>
<evidence type="ECO:0000256" key="6">
    <source>
        <dbReference type="RuleBase" id="RU363077"/>
    </source>
</evidence>
<keyword evidence="4 6" id="KW-1133">Transmembrane helix</keyword>
<evidence type="ECO:0000313" key="8">
    <source>
        <dbReference type="Proteomes" id="UP000694853"/>
    </source>
</evidence>
<feature type="domain" description="EamA" evidence="7">
    <location>
        <begin position="227"/>
        <end position="366"/>
    </location>
</feature>
<dbReference type="RefSeq" id="XP_027362609.1">
    <property type="nucleotide sequence ID" value="XM_027506808.1"/>
</dbReference>
<dbReference type="OrthoDB" id="642067at2759"/>
<reference evidence="8" key="1">
    <citation type="journal article" date="2019" name="Toxins">
        <title>Detection of Abrin-Like and Prepropulchellin-Like Toxin Genes and Transcripts Using Whole Genome Sequencing and Full-Length Transcript Sequencing of Abrus precatorius.</title>
        <authorList>
            <person name="Hovde B.T."/>
            <person name="Daligault H.E."/>
            <person name="Hanschen E.R."/>
            <person name="Kunde Y.A."/>
            <person name="Johnson M.B."/>
            <person name="Starkenburg S.R."/>
            <person name="Johnson S.L."/>
        </authorList>
    </citation>
    <scope>NUCLEOTIDE SEQUENCE [LARGE SCALE GENOMIC DNA]</scope>
</reference>
<dbReference type="Proteomes" id="UP000694853">
    <property type="component" value="Unplaced"/>
</dbReference>
<feature type="transmembrane region" description="Helical" evidence="6">
    <location>
        <begin position="116"/>
        <end position="135"/>
    </location>
</feature>
<dbReference type="SUPFAM" id="SSF103481">
    <property type="entry name" value="Multidrug resistance efflux transporter EmrE"/>
    <property type="match status" value="2"/>
</dbReference>
<feature type="transmembrane region" description="Helical" evidence="6">
    <location>
        <begin position="322"/>
        <end position="341"/>
    </location>
</feature>
<feature type="transmembrane region" description="Helical" evidence="6">
    <location>
        <begin position="289"/>
        <end position="310"/>
    </location>
</feature>
<evidence type="ECO:0000256" key="1">
    <source>
        <dbReference type="ARBA" id="ARBA00004141"/>
    </source>
</evidence>
<evidence type="ECO:0000256" key="4">
    <source>
        <dbReference type="ARBA" id="ARBA00022989"/>
    </source>
</evidence>
<feature type="transmembrane region" description="Helical" evidence="6">
    <location>
        <begin position="223"/>
        <end position="245"/>
    </location>
</feature>